<evidence type="ECO:0000256" key="1">
    <source>
        <dbReference type="ARBA" id="ARBA00022801"/>
    </source>
</evidence>
<dbReference type="SUPFAM" id="SSF53474">
    <property type="entry name" value="alpha/beta-Hydrolases"/>
    <property type="match status" value="1"/>
</dbReference>
<dbReference type="GO" id="GO:0016787">
    <property type="term" value="F:hydrolase activity"/>
    <property type="evidence" value="ECO:0007669"/>
    <property type="project" value="UniProtKB-KW"/>
</dbReference>
<dbReference type="InterPro" id="IPR029058">
    <property type="entry name" value="AB_hydrolase_fold"/>
</dbReference>
<dbReference type="PANTHER" id="PTHR43798">
    <property type="entry name" value="MONOACYLGLYCEROL LIPASE"/>
    <property type="match status" value="1"/>
</dbReference>
<protein>
    <submittedName>
        <fullName evidence="3">Alpha/beta fold hydrolase</fullName>
    </submittedName>
</protein>
<gene>
    <name evidence="3" type="ORF">EZ313_17200</name>
</gene>
<evidence type="ECO:0000313" key="4">
    <source>
        <dbReference type="Proteomes" id="UP000298180"/>
    </source>
</evidence>
<dbReference type="Proteomes" id="UP000298180">
    <property type="component" value="Unassembled WGS sequence"/>
</dbReference>
<organism evidence="3 4">
    <name type="scientific">Ramlibacter henchirensis</name>
    <dbReference type="NCBI Taxonomy" id="204072"/>
    <lineage>
        <taxon>Bacteria</taxon>
        <taxon>Pseudomonadati</taxon>
        <taxon>Pseudomonadota</taxon>
        <taxon>Betaproteobacteria</taxon>
        <taxon>Burkholderiales</taxon>
        <taxon>Comamonadaceae</taxon>
        <taxon>Ramlibacter</taxon>
    </lineage>
</organism>
<feature type="domain" description="AB hydrolase-1" evidence="2">
    <location>
        <begin position="15"/>
        <end position="241"/>
    </location>
</feature>
<dbReference type="GO" id="GO:0016020">
    <property type="term" value="C:membrane"/>
    <property type="evidence" value="ECO:0007669"/>
    <property type="project" value="TreeGrafter"/>
</dbReference>
<evidence type="ECO:0000313" key="3">
    <source>
        <dbReference type="EMBL" id="TFZ02962.1"/>
    </source>
</evidence>
<keyword evidence="4" id="KW-1185">Reference proteome</keyword>
<dbReference type="Pfam" id="PF00561">
    <property type="entry name" value="Abhydrolase_1"/>
    <property type="match status" value="1"/>
</dbReference>
<name>A0A4Z0BW73_9BURK</name>
<dbReference type="Gene3D" id="3.40.50.1820">
    <property type="entry name" value="alpha/beta hydrolase"/>
    <property type="match status" value="1"/>
</dbReference>
<dbReference type="RefSeq" id="WP_135264486.1">
    <property type="nucleotide sequence ID" value="NZ_SMLM01000002.1"/>
</dbReference>
<sequence>MSTIRYSVSGLREGPALLLLHALGANRHMWDECATLWSQQFAVVACDLRGAGESPPPDRPWTPEDHANDVEAVRAELGLGQIIPIGCAIGAVVATWYAHRHPRHVRALVLSEPTLSIDESARAVIDGRAEAVTRHGMQALVPAAIDTAFANMPKDERYVAYTRMFLAHDPLGYARIAQGMVGVDLRTALRELAVPTLVAVGRHDLLFTPDLARQVHAHLERAPHAAFHQLDHAAHFPPFQEAQAFSHLVLDFLARGPGGGARPS</sequence>
<keyword evidence="1 3" id="KW-0378">Hydrolase</keyword>
<dbReference type="EMBL" id="SMLM01000002">
    <property type="protein sequence ID" value="TFZ02962.1"/>
    <property type="molecule type" value="Genomic_DNA"/>
</dbReference>
<evidence type="ECO:0000259" key="2">
    <source>
        <dbReference type="Pfam" id="PF00561"/>
    </source>
</evidence>
<dbReference type="OrthoDB" id="9780765at2"/>
<reference evidence="3 4" key="1">
    <citation type="submission" date="2019-03" db="EMBL/GenBank/DDBJ databases">
        <title>Ramlibacter henchirensis DSM 14656, whole genome shotgun sequence.</title>
        <authorList>
            <person name="Zhang X."/>
            <person name="Feng G."/>
            <person name="Zhu H."/>
        </authorList>
    </citation>
    <scope>NUCLEOTIDE SEQUENCE [LARGE SCALE GENOMIC DNA]</scope>
    <source>
        <strain evidence="3 4">DSM 14656</strain>
    </source>
</reference>
<dbReference type="AlphaFoldDB" id="A0A4Z0BW73"/>
<accession>A0A4Z0BW73</accession>
<proteinExistence type="predicted"/>
<dbReference type="PANTHER" id="PTHR43798:SF31">
    <property type="entry name" value="AB HYDROLASE SUPERFAMILY PROTEIN YCLE"/>
    <property type="match status" value="1"/>
</dbReference>
<dbReference type="InterPro" id="IPR050266">
    <property type="entry name" value="AB_hydrolase_sf"/>
</dbReference>
<comment type="caution">
    <text evidence="3">The sequence shown here is derived from an EMBL/GenBank/DDBJ whole genome shotgun (WGS) entry which is preliminary data.</text>
</comment>
<dbReference type="InterPro" id="IPR000073">
    <property type="entry name" value="AB_hydrolase_1"/>
</dbReference>